<feature type="domain" description="EamA" evidence="7">
    <location>
        <begin position="158"/>
        <end position="298"/>
    </location>
</feature>
<gene>
    <name evidence="8" type="ORF">SAMN05216206_3852</name>
</gene>
<evidence type="ECO:0000256" key="6">
    <source>
        <dbReference type="SAM" id="Phobius"/>
    </source>
</evidence>
<evidence type="ECO:0000256" key="4">
    <source>
        <dbReference type="ARBA" id="ARBA00022989"/>
    </source>
</evidence>
<feature type="transmembrane region" description="Helical" evidence="6">
    <location>
        <begin position="5"/>
        <end position="25"/>
    </location>
</feature>
<feature type="domain" description="EamA" evidence="7">
    <location>
        <begin position="10"/>
        <end position="136"/>
    </location>
</feature>
<keyword evidence="2" id="KW-1003">Cell membrane</keyword>
<proteinExistence type="predicted"/>
<sequence>MRTAIVQGGMAGALWGAVIVAPSLIPDVHPVVISCVRFLLYGLFATLVAMPIARSLISRLTRQDQLLLLELALTGNLVYFILLSAAVQYAGIATASLINGLIPVAVMLMGRRFSQASLRSMLTSLALIITGIIWINLPAVMQAIRGEGSMRQVLGAAYAGLGVLSWSWFALRNAHQLKTGRFSPREWSTLLGITTGFVALLLTVMVVLTQPQLLPTNLAPGRLSTFMMTALFMAIGGSWVANALWNASAQRLPVSIGGQMIVFETLCALLYSYLLARALPGSMEVLGVLLVLGGVFWAIYSEARSAIPRRLQVS</sequence>
<dbReference type="InterPro" id="IPR051258">
    <property type="entry name" value="Diverse_Substrate_Transporter"/>
</dbReference>
<feature type="transmembrane region" description="Helical" evidence="6">
    <location>
        <begin position="65"/>
        <end position="83"/>
    </location>
</feature>
<feature type="transmembrane region" description="Helical" evidence="6">
    <location>
        <begin position="252"/>
        <end position="275"/>
    </location>
</feature>
<dbReference type="SUPFAM" id="SSF103481">
    <property type="entry name" value="Multidrug resistance efflux transporter EmrE"/>
    <property type="match status" value="1"/>
</dbReference>
<dbReference type="Proteomes" id="UP000243606">
    <property type="component" value="Unassembled WGS sequence"/>
</dbReference>
<feature type="transmembrane region" description="Helical" evidence="6">
    <location>
        <begin position="150"/>
        <end position="169"/>
    </location>
</feature>
<evidence type="ECO:0000256" key="2">
    <source>
        <dbReference type="ARBA" id="ARBA00022475"/>
    </source>
</evidence>
<name>A0A1I3Q432_9PSED</name>
<dbReference type="GO" id="GO:0005886">
    <property type="term" value="C:plasma membrane"/>
    <property type="evidence" value="ECO:0007669"/>
    <property type="project" value="UniProtKB-SubCell"/>
</dbReference>
<feature type="transmembrane region" description="Helical" evidence="6">
    <location>
        <begin position="89"/>
        <end position="110"/>
    </location>
</feature>
<keyword evidence="3 6" id="KW-0812">Transmembrane</keyword>
<evidence type="ECO:0000256" key="5">
    <source>
        <dbReference type="ARBA" id="ARBA00023136"/>
    </source>
</evidence>
<evidence type="ECO:0000313" key="9">
    <source>
        <dbReference type="Proteomes" id="UP000243606"/>
    </source>
</evidence>
<evidence type="ECO:0000256" key="3">
    <source>
        <dbReference type="ARBA" id="ARBA00022692"/>
    </source>
</evidence>
<dbReference type="Pfam" id="PF00892">
    <property type="entry name" value="EamA"/>
    <property type="match status" value="2"/>
</dbReference>
<dbReference type="InterPro" id="IPR037185">
    <property type="entry name" value="EmrE-like"/>
</dbReference>
<feature type="transmembrane region" description="Helical" evidence="6">
    <location>
        <begin position="223"/>
        <end position="245"/>
    </location>
</feature>
<dbReference type="AlphaFoldDB" id="A0A1I3Q432"/>
<dbReference type="PANTHER" id="PTHR42920">
    <property type="entry name" value="OS03G0707200 PROTEIN-RELATED"/>
    <property type="match status" value="1"/>
</dbReference>
<evidence type="ECO:0000313" key="8">
    <source>
        <dbReference type="EMBL" id="SFJ28618.1"/>
    </source>
</evidence>
<feature type="transmembrane region" description="Helical" evidence="6">
    <location>
        <begin position="281"/>
        <end position="300"/>
    </location>
</feature>
<dbReference type="EMBL" id="FOQL01000007">
    <property type="protein sequence ID" value="SFJ28618.1"/>
    <property type="molecule type" value="Genomic_DNA"/>
</dbReference>
<keyword evidence="4 6" id="KW-1133">Transmembrane helix</keyword>
<keyword evidence="5 6" id="KW-0472">Membrane</keyword>
<feature type="transmembrane region" description="Helical" evidence="6">
    <location>
        <begin position="122"/>
        <end position="144"/>
    </location>
</feature>
<feature type="transmembrane region" description="Helical" evidence="6">
    <location>
        <begin position="190"/>
        <end position="211"/>
    </location>
</feature>
<protein>
    <submittedName>
        <fullName evidence="8">EamA-like transporter family protein</fullName>
    </submittedName>
</protein>
<dbReference type="PANTHER" id="PTHR42920:SF11">
    <property type="entry name" value="INNER MEMBRANE PROTEIN YTFF"/>
    <property type="match status" value="1"/>
</dbReference>
<accession>A0A1I3Q432</accession>
<feature type="transmembrane region" description="Helical" evidence="6">
    <location>
        <begin position="31"/>
        <end position="53"/>
    </location>
</feature>
<evidence type="ECO:0000259" key="7">
    <source>
        <dbReference type="Pfam" id="PF00892"/>
    </source>
</evidence>
<organism evidence="8 9">
    <name type="scientific">Pseudomonas guineae</name>
    <dbReference type="NCBI Taxonomy" id="425504"/>
    <lineage>
        <taxon>Bacteria</taxon>
        <taxon>Pseudomonadati</taxon>
        <taxon>Pseudomonadota</taxon>
        <taxon>Gammaproteobacteria</taxon>
        <taxon>Pseudomonadales</taxon>
        <taxon>Pseudomonadaceae</taxon>
        <taxon>Pseudomonas</taxon>
    </lineage>
</organism>
<evidence type="ECO:0000256" key="1">
    <source>
        <dbReference type="ARBA" id="ARBA00004651"/>
    </source>
</evidence>
<dbReference type="InterPro" id="IPR000620">
    <property type="entry name" value="EamA_dom"/>
</dbReference>
<dbReference type="OrthoDB" id="7216522at2"/>
<reference evidence="9" key="1">
    <citation type="submission" date="2016-10" db="EMBL/GenBank/DDBJ databases">
        <authorList>
            <person name="Varghese N."/>
            <person name="Submissions S."/>
        </authorList>
    </citation>
    <scope>NUCLEOTIDE SEQUENCE [LARGE SCALE GENOMIC DNA]</scope>
    <source>
        <strain evidence="9">LMG 24016</strain>
    </source>
</reference>
<comment type="subcellular location">
    <subcellularLocation>
        <location evidence="1">Cell membrane</location>
        <topology evidence="1">Multi-pass membrane protein</topology>
    </subcellularLocation>
</comment>
<keyword evidence="9" id="KW-1185">Reference proteome</keyword>